<dbReference type="Proteomes" id="UP001595898">
    <property type="component" value="Unassembled WGS sequence"/>
</dbReference>
<dbReference type="EMBL" id="JBHSFA010000005">
    <property type="protein sequence ID" value="MFC4542326.1"/>
    <property type="molecule type" value="Genomic_DNA"/>
</dbReference>
<evidence type="ECO:0000256" key="2">
    <source>
        <dbReference type="SAM" id="Phobius"/>
    </source>
</evidence>
<feature type="transmembrane region" description="Helical" evidence="2">
    <location>
        <begin position="6"/>
        <end position="26"/>
    </location>
</feature>
<proteinExistence type="predicted"/>
<name>A0ABD5PQW8_9EURY</name>
<keyword evidence="4" id="KW-1185">Reference proteome</keyword>
<keyword evidence="2" id="KW-0812">Transmembrane</keyword>
<dbReference type="AlphaFoldDB" id="A0ABD5PQW8"/>
<gene>
    <name evidence="3" type="ORF">ACFO5R_10345</name>
</gene>
<keyword evidence="2" id="KW-1133">Transmembrane helix</keyword>
<feature type="compositionally biased region" description="Basic and acidic residues" evidence="1">
    <location>
        <begin position="31"/>
        <end position="57"/>
    </location>
</feature>
<keyword evidence="2" id="KW-0472">Membrane</keyword>
<evidence type="ECO:0000256" key="1">
    <source>
        <dbReference type="SAM" id="MobiDB-lite"/>
    </source>
</evidence>
<comment type="caution">
    <text evidence="3">The sequence shown here is derived from an EMBL/GenBank/DDBJ whole genome shotgun (WGS) entry which is preliminary data.</text>
</comment>
<accession>A0ABD5PQW8</accession>
<feature type="region of interest" description="Disordered" evidence="1">
    <location>
        <begin position="30"/>
        <end position="57"/>
    </location>
</feature>
<organism evidence="3 4">
    <name type="scientific">Halosolutus amylolyticus</name>
    <dbReference type="NCBI Taxonomy" id="2932267"/>
    <lineage>
        <taxon>Archaea</taxon>
        <taxon>Methanobacteriati</taxon>
        <taxon>Methanobacteriota</taxon>
        <taxon>Stenosarchaea group</taxon>
        <taxon>Halobacteria</taxon>
        <taxon>Halobacteriales</taxon>
        <taxon>Natrialbaceae</taxon>
        <taxon>Halosolutus</taxon>
    </lineage>
</organism>
<sequence>MVDAQWAALLLLVLFVLLLFVASTFLPRQISGDDERTDHPESSKGSTRETSETAVKD</sequence>
<evidence type="ECO:0000313" key="4">
    <source>
        <dbReference type="Proteomes" id="UP001595898"/>
    </source>
</evidence>
<protein>
    <submittedName>
        <fullName evidence="3">Uncharacterized protein</fullName>
    </submittedName>
</protein>
<dbReference type="RefSeq" id="WP_250141724.1">
    <property type="nucleotide sequence ID" value="NZ_JALIQP010000004.1"/>
</dbReference>
<reference evidence="3 4" key="1">
    <citation type="journal article" date="2019" name="Int. J. Syst. Evol. Microbiol.">
        <title>The Global Catalogue of Microorganisms (GCM) 10K type strain sequencing project: providing services to taxonomists for standard genome sequencing and annotation.</title>
        <authorList>
            <consortium name="The Broad Institute Genomics Platform"/>
            <consortium name="The Broad Institute Genome Sequencing Center for Infectious Disease"/>
            <person name="Wu L."/>
            <person name="Ma J."/>
        </authorList>
    </citation>
    <scope>NUCLEOTIDE SEQUENCE [LARGE SCALE GENOMIC DNA]</scope>
    <source>
        <strain evidence="3 4">WLHS5</strain>
    </source>
</reference>
<evidence type="ECO:0000313" key="3">
    <source>
        <dbReference type="EMBL" id="MFC4542326.1"/>
    </source>
</evidence>